<dbReference type="InterPro" id="IPR051910">
    <property type="entry name" value="ComF/GntX_DNA_util-trans"/>
</dbReference>
<dbReference type="InterPro" id="IPR029057">
    <property type="entry name" value="PRTase-like"/>
</dbReference>
<dbReference type="Pfam" id="PF18912">
    <property type="entry name" value="DZR_2"/>
    <property type="match status" value="1"/>
</dbReference>
<dbReference type="Gene3D" id="3.40.50.2020">
    <property type="match status" value="1"/>
</dbReference>
<dbReference type="Proteomes" id="UP000247792">
    <property type="component" value="Unassembled WGS sequence"/>
</dbReference>
<reference evidence="4 5" key="1">
    <citation type="submission" date="2018-05" db="EMBL/GenBank/DDBJ databases">
        <title>Genomic Encyclopedia of Type Strains, Phase IV (KMG-IV): sequencing the most valuable type-strain genomes for metagenomic binning, comparative biology and taxonomic classification.</title>
        <authorList>
            <person name="Goeker M."/>
        </authorList>
    </citation>
    <scope>NUCLEOTIDE SEQUENCE [LARGE SCALE GENOMIC DNA]</scope>
    <source>
        <strain evidence="4 5">DSM 19792</strain>
    </source>
</reference>
<sequence length="249" mass="27084">MLTDKLKLAWKNAVAALIPNSCALCRLDSKEVVCGACQHAYFQTGQARCQQCALPLPPASASPRCGDCLSNPPAFDRTVTVCDYAAPQDQLVLALKFGHQLALAPWFASRLRDSILQLSEQEGSELPDLLCAVPLGSGRLADRGFNQAWEITRPLSRHLGVPGNAHLLQRSRETAMQSGLPITARANNVKHAFCLADKEMESVRGLHLGIVDDVMTTGITMHEIATMLKRHGAAKVTAYVFARTLPHIH</sequence>
<dbReference type="AlphaFoldDB" id="A0A318J3S2"/>
<gene>
    <name evidence="4" type="ORF">DFR42_106174</name>
</gene>
<evidence type="ECO:0000313" key="5">
    <source>
        <dbReference type="Proteomes" id="UP000247792"/>
    </source>
</evidence>
<evidence type="ECO:0000313" key="4">
    <source>
        <dbReference type="EMBL" id="PXX41995.1"/>
    </source>
</evidence>
<keyword evidence="5" id="KW-1185">Reference proteome</keyword>
<dbReference type="PANTHER" id="PTHR47505">
    <property type="entry name" value="DNA UTILIZATION PROTEIN YHGH"/>
    <property type="match status" value="1"/>
</dbReference>
<comment type="similarity">
    <text evidence="1">Belongs to the ComF/GntX family.</text>
</comment>
<evidence type="ECO:0000259" key="3">
    <source>
        <dbReference type="Pfam" id="PF18912"/>
    </source>
</evidence>
<comment type="caution">
    <text evidence="4">The sequence shown here is derived from an EMBL/GenBank/DDBJ whole genome shotgun (WGS) entry which is preliminary data.</text>
</comment>
<feature type="domain" description="Double zinc ribbon" evidence="3">
    <location>
        <begin position="14"/>
        <end position="69"/>
    </location>
</feature>
<dbReference type="OrthoDB" id="9793412at2"/>
<protein>
    <submittedName>
        <fullName evidence="4">ComF family protein</fullName>
    </submittedName>
</protein>
<feature type="domain" description="Phosphoribosyltransferase" evidence="2">
    <location>
        <begin position="177"/>
        <end position="242"/>
    </location>
</feature>
<dbReference type="EMBL" id="QJKB01000006">
    <property type="protein sequence ID" value="PXX41995.1"/>
    <property type="molecule type" value="Genomic_DNA"/>
</dbReference>
<dbReference type="InterPro" id="IPR000836">
    <property type="entry name" value="PRTase_dom"/>
</dbReference>
<organism evidence="4 5">
    <name type="scientific">Undibacterium pigrum</name>
    <dbReference type="NCBI Taxonomy" id="401470"/>
    <lineage>
        <taxon>Bacteria</taxon>
        <taxon>Pseudomonadati</taxon>
        <taxon>Pseudomonadota</taxon>
        <taxon>Betaproteobacteria</taxon>
        <taxon>Burkholderiales</taxon>
        <taxon>Oxalobacteraceae</taxon>
        <taxon>Undibacterium</taxon>
    </lineage>
</organism>
<dbReference type="RefSeq" id="WP_110256431.1">
    <property type="nucleotide sequence ID" value="NZ_QJKB01000006.1"/>
</dbReference>
<proteinExistence type="inferred from homology"/>
<dbReference type="PANTHER" id="PTHR47505:SF1">
    <property type="entry name" value="DNA UTILIZATION PROTEIN YHGH"/>
    <property type="match status" value="1"/>
</dbReference>
<dbReference type="CDD" id="cd06223">
    <property type="entry name" value="PRTases_typeI"/>
    <property type="match status" value="1"/>
</dbReference>
<evidence type="ECO:0000259" key="2">
    <source>
        <dbReference type="Pfam" id="PF00156"/>
    </source>
</evidence>
<evidence type="ECO:0000256" key="1">
    <source>
        <dbReference type="ARBA" id="ARBA00008007"/>
    </source>
</evidence>
<accession>A0A318J3S2</accession>
<dbReference type="InterPro" id="IPR044005">
    <property type="entry name" value="DZR_2"/>
</dbReference>
<dbReference type="Pfam" id="PF00156">
    <property type="entry name" value="Pribosyltran"/>
    <property type="match status" value="1"/>
</dbReference>
<name>A0A318J3S2_9BURK</name>
<dbReference type="SUPFAM" id="SSF53271">
    <property type="entry name" value="PRTase-like"/>
    <property type="match status" value="1"/>
</dbReference>